<keyword evidence="4" id="KW-1185">Reference proteome</keyword>
<proteinExistence type="inferred from homology"/>
<reference evidence="4" key="1">
    <citation type="submission" date="2016-10" db="EMBL/GenBank/DDBJ databases">
        <authorList>
            <person name="Varghese N."/>
            <person name="Submissions S."/>
        </authorList>
    </citation>
    <scope>NUCLEOTIDE SEQUENCE [LARGE SCALE GENOMIC DNA]</scope>
    <source>
        <strain evidence="4">DSM 21743</strain>
    </source>
</reference>
<dbReference type="InterPro" id="IPR035905">
    <property type="entry name" value="Barstar-like_sf"/>
</dbReference>
<evidence type="ECO:0000313" key="3">
    <source>
        <dbReference type="EMBL" id="SDU95371.1"/>
    </source>
</evidence>
<dbReference type="SUPFAM" id="SSF52038">
    <property type="entry name" value="Barstar-related"/>
    <property type="match status" value="1"/>
</dbReference>
<dbReference type="EMBL" id="LT629799">
    <property type="protein sequence ID" value="SDU95371.1"/>
    <property type="molecule type" value="Genomic_DNA"/>
</dbReference>
<accession>A0A1H2MR33</accession>
<protein>
    <submittedName>
        <fullName evidence="3">Barstar (Barnase inhibitor)</fullName>
    </submittedName>
</protein>
<evidence type="ECO:0000313" key="4">
    <source>
        <dbReference type="Proteomes" id="UP000198825"/>
    </source>
</evidence>
<comment type="similarity">
    <text evidence="1">Belongs to the barstar family.</text>
</comment>
<dbReference type="RefSeq" id="WP_091074804.1">
    <property type="nucleotide sequence ID" value="NZ_LT629799.1"/>
</dbReference>
<gene>
    <name evidence="3" type="ORF">SAMN04488544_2507</name>
</gene>
<dbReference type="InterPro" id="IPR000468">
    <property type="entry name" value="Barstar"/>
</dbReference>
<organism evidence="3 4">
    <name type="scientific">Microlunatus sagamiharensis</name>
    <dbReference type="NCBI Taxonomy" id="546874"/>
    <lineage>
        <taxon>Bacteria</taxon>
        <taxon>Bacillati</taxon>
        <taxon>Actinomycetota</taxon>
        <taxon>Actinomycetes</taxon>
        <taxon>Propionibacteriales</taxon>
        <taxon>Propionibacteriaceae</taxon>
        <taxon>Microlunatus</taxon>
    </lineage>
</organism>
<dbReference type="OrthoDB" id="5184890at2"/>
<feature type="domain" description="Barstar (barnase inhibitor)" evidence="2">
    <location>
        <begin position="35"/>
        <end position="100"/>
    </location>
</feature>
<dbReference type="STRING" id="546874.SAMN04488544_2507"/>
<name>A0A1H2MR33_9ACTN</name>
<dbReference type="Proteomes" id="UP000198825">
    <property type="component" value="Chromosome I"/>
</dbReference>
<sequence length="114" mass="12168">MSGLRGGVRRVLGPAEEVGALLAEDGWDVGLVPRAGDDAALWDGLTSALALPGWFGRNLDALEEALHDLERPTALVVAAWWAYATARPDRWASLLELLTGRSAEEPPLLVVLAD</sequence>
<evidence type="ECO:0000259" key="2">
    <source>
        <dbReference type="Pfam" id="PF01337"/>
    </source>
</evidence>
<dbReference type="AlphaFoldDB" id="A0A1H2MR33"/>
<dbReference type="Pfam" id="PF01337">
    <property type="entry name" value="Barstar"/>
    <property type="match status" value="1"/>
</dbReference>
<evidence type="ECO:0000256" key="1">
    <source>
        <dbReference type="ARBA" id="ARBA00006845"/>
    </source>
</evidence>
<dbReference type="Gene3D" id="3.30.370.10">
    <property type="entry name" value="Barstar-like"/>
    <property type="match status" value="1"/>
</dbReference>